<sequence length="347" mass="40318">MHLKVKTTQCLAAISVMILSIEAQIHQQYNFQHQNSNHPISSGRNDDHRYHHSQSQHQYNQQHQQQHQNQQQHQKQQTQPHHKHFHVKVALDGLKKQKYQQEKFNQNVQKQLQNHQLHSKQRTDADVLQKEVKSPRLSLPLVLSPEKIHAMDLDPAITVVEPPHTEHKKTSEVKKRQFSYDAAIASLFQEALKVAGSEPSQPASTAGQFTPLPAAQPIYKFKPVAAEHILHNPRPFHVPPQLSNDFKSQLPSVSFQHQQVEEKQEDDEEEEEEEEYQNYAAKYQYGYRVVDDQEGSDFGQTESRDGDMTRGHYHVRLPDGRMQRVKYWSDPSGFHAQISYDRDAVHI</sequence>
<dbReference type="Pfam" id="PF00379">
    <property type="entry name" value="Chitin_bind_4"/>
    <property type="match status" value="1"/>
</dbReference>
<dbReference type="PANTHER" id="PTHR12236:SF79">
    <property type="entry name" value="CUTICULAR PROTEIN 50CB-RELATED"/>
    <property type="match status" value="1"/>
</dbReference>
<feature type="compositionally biased region" description="Low complexity" evidence="3">
    <location>
        <begin position="53"/>
        <end position="79"/>
    </location>
</feature>
<evidence type="ECO:0000256" key="1">
    <source>
        <dbReference type="ARBA" id="ARBA00022460"/>
    </source>
</evidence>
<dbReference type="InterPro" id="IPR000618">
    <property type="entry name" value="Insect_cuticle"/>
</dbReference>
<dbReference type="GO" id="GO:0031012">
    <property type="term" value="C:extracellular matrix"/>
    <property type="evidence" value="ECO:0007669"/>
    <property type="project" value="TreeGrafter"/>
</dbReference>
<feature type="chain" id="PRO_5015446906" evidence="4">
    <location>
        <begin position="24"/>
        <end position="347"/>
    </location>
</feature>
<feature type="region of interest" description="Disordered" evidence="3">
    <location>
        <begin position="254"/>
        <end position="276"/>
    </location>
</feature>
<keyword evidence="4" id="KW-0732">Signal</keyword>
<organism evidence="5">
    <name type="scientific">Nilaparvata lugens</name>
    <name type="common">Brown planthopper</name>
    <dbReference type="NCBI Taxonomy" id="108931"/>
    <lineage>
        <taxon>Eukaryota</taxon>
        <taxon>Metazoa</taxon>
        <taxon>Ecdysozoa</taxon>
        <taxon>Arthropoda</taxon>
        <taxon>Hexapoda</taxon>
        <taxon>Insecta</taxon>
        <taxon>Pterygota</taxon>
        <taxon>Neoptera</taxon>
        <taxon>Paraneoptera</taxon>
        <taxon>Hemiptera</taxon>
        <taxon>Auchenorrhyncha</taxon>
        <taxon>Fulgoroidea</taxon>
        <taxon>Delphacidae</taxon>
        <taxon>Delphacinae</taxon>
        <taxon>Nilaparvata</taxon>
    </lineage>
</organism>
<dbReference type="PROSITE" id="PS51155">
    <property type="entry name" value="CHIT_BIND_RR_2"/>
    <property type="match status" value="1"/>
</dbReference>
<dbReference type="PANTHER" id="PTHR12236">
    <property type="entry name" value="STRUCTURAL CONTITUENT OF CUTICLE"/>
    <property type="match status" value="1"/>
</dbReference>
<evidence type="ECO:0000256" key="3">
    <source>
        <dbReference type="SAM" id="MobiDB-lite"/>
    </source>
</evidence>
<protein>
    <submittedName>
        <fullName evidence="5">Cuticular protein</fullName>
    </submittedName>
</protein>
<evidence type="ECO:0000256" key="2">
    <source>
        <dbReference type="PROSITE-ProRule" id="PRU00497"/>
    </source>
</evidence>
<name>A0A2S1ZSE0_NILLU</name>
<evidence type="ECO:0000313" key="5">
    <source>
        <dbReference type="EMBL" id="AWK28373.1"/>
    </source>
</evidence>
<dbReference type="EMBL" id="MF942850">
    <property type="protein sequence ID" value="AWK28373.1"/>
    <property type="molecule type" value="mRNA"/>
</dbReference>
<dbReference type="GO" id="GO:0005615">
    <property type="term" value="C:extracellular space"/>
    <property type="evidence" value="ECO:0007669"/>
    <property type="project" value="TreeGrafter"/>
</dbReference>
<dbReference type="GO" id="GO:0042302">
    <property type="term" value="F:structural constituent of cuticle"/>
    <property type="evidence" value="ECO:0007669"/>
    <property type="project" value="UniProtKB-UniRule"/>
</dbReference>
<keyword evidence="1 2" id="KW-0193">Cuticle</keyword>
<dbReference type="AlphaFoldDB" id="A0A2S1ZSE0"/>
<feature type="compositionally biased region" description="Acidic residues" evidence="3">
    <location>
        <begin position="263"/>
        <end position="276"/>
    </location>
</feature>
<feature type="signal peptide" evidence="4">
    <location>
        <begin position="1"/>
        <end position="23"/>
    </location>
</feature>
<feature type="compositionally biased region" description="Polar residues" evidence="3">
    <location>
        <begin position="34"/>
        <end position="43"/>
    </location>
</feature>
<evidence type="ECO:0000256" key="4">
    <source>
        <dbReference type="SAM" id="SignalP"/>
    </source>
</evidence>
<accession>A0A2S1ZSE0</accession>
<dbReference type="OrthoDB" id="6595597at2759"/>
<proteinExistence type="evidence at transcript level"/>
<feature type="region of interest" description="Disordered" evidence="3">
    <location>
        <begin position="34"/>
        <end position="84"/>
    </location>
</feature>
<reference evidence="5" key="1">
    <citation type="submission" date="2017-09" db="EMBL/GenBank/DDBJ databases">
        <authorList>
            <person name="Ehlers B."/>
            <person name="Leendertz F.H."/>
        </authorList>
    </citation>
    <scope>NUCLEOTIDE SEQUENCE</scope>
    <source>
        <strain evidence="5">NlugCpr77</strain>
    </source>
</reference>
<reference evidence="5" key="2">
    <citation type="journal article" date="2018" name="Proc. Natl. Acad. Sci. U.S.A.">
        <title>A comprehensive omics analysis and functional survey of cuticular proteins in the brown planthopper.</title>
        <authorList>
            <person name="Pan P.L."/>
            <person name="Ye Y.X."/>
            <person name="Lou Y.H."/>
            <person name="Lu J.B."/>
            <person name="Cheng C."/>
            <person name="Shen Y."/>
            <person name="Moussian B."/>
            <person name="Zhang C.X."/>
        </authorList>
    </citation>
    <scope>NUCLEOTIDE SEQUENCE</scope>
    <source>
        <strain evidence="5">NlugCpr77</strain>
    </source>
</reference>
<dbReference type="InterPro" id="IPR051217">
    <property type="entry name" value="Insect_Cuticle_Struc_Prot"/>
</dbReference>